<dbReference type="EMBL" id="DS547102">
    <property type="protein sequence ID" value="EDR08340.1"/>
    <property type="molecule type" value="Genomic_DNA"/>
</dbReference>
<organism evidence="2">
    <name type="scientific">Laccaria bicolor (strain S238N-H82 / ATCC MYA-4686)</name>
    <name type="common">Bicoloured deceiver</name>
    <name type="synonym">Laccaria laccata var. bicolor</name>
    <dbReference type="NCBI Taxonomy" id="486041"/>
    <lineage>
        <taxon>Eukaryota</taxon>
        <taxon>Fungi</taxon>
        <taxon>Dikarya</taxon>
        <taxon>Basidiomycota</taxon>
        <taxon>Agaricomycotina</taxon>
        <taxon>Agaricomycetes</taxon>
        <taxon>Agaricomycetidae</taxon>
        <taxon>Agaricales</taxon>
        <taxon>Agaricineae</taxon>
        <taxon>Hydnangiaceae</taxon>
        <taxon>Laccaria</taxon>
    </lineage>
</organism>
<reference evidence="1 2" key="1">
    <citation type="journal article" date="2008" name="Nature">
        <title>The genome of Laccaria bicolor provides insights into mycorrhizal symbiosis.</title>
        <authorList>
            <person name="Martin F."/>
            <person name="Aerts A."/>
            <person name="Ahren D."/>
            <person name="Brun A."/>
            <person name="Danchin E.G.J."/>
            <person name="Duchaussoy F."/>
            <person name="Gibon J."/>
            <person name="Kohler A."/>
            <person name="Lindquist E."/>
            <person name="Pereda V."/>
            <person name="Salamov A."/>
            <person name="Shapiro H.J."/>
            <person name="Wuyts J."/>
            <person name="Blaudez D."/>
            <person name="Buee M."/>
            <person name="Brokstein P."/>
            <person name="Canbaeck B."/>
            <person name="Cohen D."/>
            <person name="Courty P.E."/>
            <person name="Coutinho P.M."/>
            <person name="Delaruelle C."/>
            <person name="Detter J.C."/>
            <person name="Deveau A."/>
            <person name="DiFazio S."/>
            <person name="Duplessis S."/>
            <person name="Fraissinet-Tachet L."/>
            <person name="Lucic E."/>
            <person name="Frey-Klett P."/>
            <person name="Fourrey C."/>
            <person name="Feussner I."/>
            <person name="Gay G."/>
            <person name="Grimwood J."/>
            <person name="Hoegger P.J."/>
            <person name="Jain P."/>
            <person name="Kilaru S."/>
            <person name="Labbe J."/>
            <person name="Lin Y.C."/>
            <person name="Legue V."/>
            <person name="Le Tacon F."/>
            <person name="Marmeisse R."/>
            <person name="Melayah D."/>
            <person name="Montanini B."/>
            <person name="Muratet M."/>
            <person name="Nehls U."/>
            <person name="Niculita-Hirzel H."/>
            <person name="Oudot-Le Secq M.P."/>
            <person name="Peter M."/>
            <person name="Quesneville H."/>
            <person name="Rajashekar B."/>
            <person name="Reich M."/>
            <person name="Rouhier N."/>
            <person name="Schmutz J."/>
            <person name="Yin T."/>
            <person name="Chalot M."/>
            <person name="Henrissat B."/>
            <person name="Kuees U."/>
            <person name="Lucas S."/>
            <person name="Van de Peer Y."/>
            <person name="Podila G.K."/>
            <person name="Polle A."/>
            <person name="Pukkila P.J."/>
            <person name="Richardson P.M."/>
            <person name="Rouze P."/>
            <person name="Sanders I.R."/>
            <person name="Stajich J.E."/>
            <person name="Tunlid A."/>
            <person name="Tuskan G."/>
            <person name="Grigoriev I.V."/>
        </authorList>
    </citation>
    <scope>NUCLEOTIDE SEQUENCE [LARGE SCALE GENOMIC DNA]</scope>
    <source>
        <strain evidence="2">S238N-H82 / ATCC MYA-4686</strain>
    </source>
</reference>
<dbReference type="InParanoid" id="B0DB71"/>
<keyword evidence="2" id="KW-1185">Reference proteome</keyword>
<dbReference type="HOGENOM" id="CLU_2942154_0_0_1"/>
<evidence type="ECO:0000313" key="2">
    <source>
        <dbReference type="Proteomes" id="UP000001194"/>
    </source>
</evidence>
<evidence type="ECO:0000313" key="1">
    <source>
        <dbReference type="EMBL" id="EDR08340.1"/>
    </source>
</evidence>
<gene>
    <name evidence="1" type="ORF">LACBIDRAFT_297914</name>
</gene>
<name>B0DB71_LACBS</name>
<sequence length="60" mass="7160">MLNITQCTQQYATHLTLQHDYTMHLTLQHTELCSHHILAFKRPLCLCTRALFVKFKTKMR</sequence>
<dbReference type="RefSeq" id="XP_001881410.1">
    <property type="nucleotide sequence ID" value="XM_001881375.1"/>
</dbReference>
<proteinExistence type="predicted"/>
<dbReference type="AlphaFoldDB" id="B0DB71"/>
<accession>B0DB71</accession>
<dbReference type="KEGG" id="lbc:LACBIDRAFT_297914"/>
<dbReference type="Proteomes" id="UP000001194">
    <property type="component" value="Unassembled WGS sequence"/>
</dbReference>
<dbReference type="GeneID" id="6077016"/>
<protein>
    <submittedName>
        <fullName evidence="1">Predicted protein</fullName>
    </submittedName>
</protein>